<keyword evidence="3" id="KW-1185">Reference proteome</keyword>
<sequence length="1287" mass="144371">MENIEENKEEIISKISETVSTMSETSYGKSSTVLNIEEVFQKESDTEDNKSYLSNDNFKELHQDLSIGMLEMNVEKTYYNDNIKSKEILADENFLLRPSEANSITDVVDSNDSELMRKSSGVIMPRNFQYYKSDGGNLLDICNLNSTNEVLSYILSNVSDSEDPLPPTVPSSPQKTVPDFQNIGDIKNESLEKFSVSRVVVVKEEESQCMTDFTDSNDSELMRRSSGNIMPRNFQSDKRDVGNQLDICNQNSANKVLSCIHPSIKDNDDQLPSAVSRLPHKTVPRLQNIGDVKNEILEKCSASHVVVVKEEESQYMTDFAGNNVSDLMKKSSGNIKPRTSQCDKCDFENLIDVCNLNYTNQVLSNIPQNISDSEDQLPPTAPNSPHKTVQGLKNVDDIKVETLGKFSLSPRIIIKKEGSESNSADNLKSGFVSEAVGHVNPISARDNIEINGKKKFSKKTHILSKNIQGVSTIPLSIENNPPDTINSKKFSFDSRLKSKPKVSMSPSLTNTWSHNLGSSKNNLLLKTNHKYRKESSKIEVNKHLSLKEKVKEKKKVREQKMTITHERREDLEKSRREKLLLDEERRKRFETNEYILKRKIMDVKNEAKRIKLSKQFAISSEASPQVNSEPQSSQTGLNHTYLAKNLKDLSPVEPTENAQVSSNGNGLNYALLYSSTYDKKIFLKQSVVLSDIAQMMPAGTIQNCINLSQNKEIKRICKSNNLSKIKPPVVARKTYSCAPIKHTGQVENRQDHSSGEGLNYSLLYSSVYDRKIFMKQSVVLSDIAQLMPAGTIQNCINFYQNNEMKPILNRKPNSITDKVREVKLSAVAKKNSFRTSTKRQTSSTRKISVAPNINKKVRVKNRRLLKNYLTTRKQERIGKVLKENDTQCVKSMYDQDRKGIFNSNSVKVEEIIDSVEAKLPLYETTKGNDAIAMIEELRRDQKISVEPYVVIENLSNSEKQVNVYPEIKISNAEKKEKSMIISSNTNNSDPKLSVLRPVVVLKDITNIKSNHSRLTDVKRVKVSVLDNGMKNHPKLSTLKPGIVLKDIINSKSSVQTVAKKVNIRISPSNAINNEPMSSVLGPDPVLKDERKIKSNESRLKDDKPKRMKVSVLDNDMKNDPKLSTLKPGIVLKDTISSKSCVHTVAKKLKSGISSSNVISNDPKSSVLSPVPVLKNIKKIKSNESRLTHDKSKRTKVSILDNVMKNDPKLSTLKPGIVLKDIISGKSYAHTVAKQVNIGISPSNAINNDPNSSVLSPVPVLKDIKKIKSNKARLTHDKSKRTKVSVLD</sequence>
<protein>
    <submittedName>
        <fullName evidence="2">Uncharacterized protein</fullName>
    </submittedName>
</protein>
<feature type="region of interest" description="Disordered" evidence="1">
    <location>
        <begin position="214"/>
        <end position="233"/>
    </location>
</feature>
<comment type="caution">
    <text evidence="2">The sequence shown here is derived from an EMBL/GenBank/DDBJ whole genome shotgun (WGS) entry which is preliminary data.</text>
</comment>
<organism evidence="2 3">
    <name type="scientific">Araneus ventricosus</name>
    <name type="common">Orbweaver spider</name>
    <name type="synonym">Epeira ventricosa</name>
    <dbReference type="NCBI Taxonomy" id="182803"/>
    <lineage>
        <taxon>Eukaryota</taxon>
        <taxon>Metazoa</taxon>
        <taxon>Ecdysozoa</taxon>
        <taxon>Arthropoda</taxon>
        <taxon>Chelicerata</taxon>
        <taxon>Arachnida</taxon>
        <taxon>Araneae</taxon>
        <taxon>Araneomorphae</taxon>
        <taxon>Entelegynae</taxon>
        <taxon>Araneoidea</taxon>
        <taxon>Araneidae</taxon>
        <taxon>Araneus</taxon>
    </lineage>
</organism>
<accession>A0A4Y2MFY3</accession>
<name>A0A4Y2MFY3_ARAVE</name>
<evidence type="ECO:0000313" key="2">
    <source>
        <dbReference type="EMBL" id="GBN25320.1"/>
    </source>
</evidence>
<proteinExistence type="predicted"/>
<feature type="non-terminal residue" evidence="2">
    <location>
        <position position="1287"/>
    </location>
</feature>
<dbReference type="EMBL" id="BGPR01007226">
    <property type="protein sequence ID" value="GBN25320.1"/>
    <property type="molecule type" value="Genomic_DNA"/>
</dbReference>
<evidence type="ECO:0000313" key="3">
    <source>
        <dbReference type="Proteomes" id="UP000499080"/>
    </source>
</evidence>
<gene>
    <name evidence="2" type="ORF">AVEN_132784_1</name>
</gene>
<feature type="region of interest" description="Disordered" evidence="1">
    <location>
        <begin position="369"/>
        <end position="389"/>
    </location>
</feature>
<evidence type="ECO:0000256" key="1">
    <source>
        <dbReference type="SAM" id="MobiDB-lite"/>
    </source>
</evidence>
<reference evidence="2 3" key="1">
    <citation type="journal article" date="2019" name="Sci. Rep.">
        <title>Orb-weaving spider Araneus ventricosus genome elucidates the spidroin gene catalogue.</title>
        <authorList>
            <person name="Kono N."/>
            <person name="Nakamura H."/>
            <person name="Ohtoshi R."/>
            <person name="Moran D.A.P."/>
            <person name="Shinohara A."/>
            <person name="Yoshida Y."/>
            <person name="Fujiwara M."/>
            <person name="Mori M."/>
            <person name="Tomita M."/>
            <person name="Arakawa K."/>
        </authorList>
    </citation>
    <scope>NUCLEOTIDE SEQUENCE [LARGE SCALE GENOMIC DNA]</scope>
</reference>
<dbReference type="Proteomes" id="UP000499080">
    <property type="component" value="Unassembled WGS sequence"/>
</dbReference>